<feature type="region of interest" description="Disordered" evidence="4">
    <location>
        <begin position="253"/>
        <end position="290"/>
    </location>
</feature>
<comment type="catalytic activity">
    <reaction evidence="1">
        <text>Hydrolyzes the link between N-acetylmuramoyl residues and L-amino acid residues in certain cell-wall glycopeptides.</text>
        <dbReference type="EC" id="3.5.1.28"/>
    </reaction>
</comment>
<feature type="signal peptide" evidence="5">
    <location>
        <begin position="1"/>
        <end position="23"/>
    </location>
</feature>
<organism evidence="7 8">
    <name type="scientific">Paenimyroides ceti</name>
    <dbReference type="NCBI Taxonomy" id="395087"/>
    <lineage>
        <taxon>Bacteria</taxon>
        <taxon>Pseudomonadati</taxon>
        <taxon>Bacteroidota</taxon>
        <taxon>Flavobacteriia</taxon>
        <taxon>Flavobacteriales</taxon>
        <taxon>Flavobacteriaceae</taxon>
        <taxon>Paenimyroides</taxon>
    </lineage>
</organism>
<dbReference type="InterPro" id="IPR002508">
    <property type="entry name" value="MurNAc-LAA_cat"/>
</dbReference>
<dbReference type="EMBL" id="JAUFQU010000001">
    <property type="protein sequence ID" value="MDN3706625.1"/>
    <property type="molecule type" value="Genomic_DNA"/>
</dbReference>
<evidence type="ECO:0000313" key="7">
    <source>
        <dbReference type="EMBL" id="MDN3706625.1"/>
    </source>
</evidence>
<feature type="compositionally biased region" description="Polar residues" evidence="4">
    <location>
        <begin position="254"/>
        <end position="264"/>
    </location>
</feature>
<keyword evidence="5" id="KW-0732">Signal</keyword>
<feature type="domain" description="MurNAc-LAA" evidence="6">
    <location>
        <begin position="87"/>
        <end position="246"/>
    </location>
</feature>
<keyword evidence="3 7" id="KW-0378">Hydrolase</keyword>
<dbReference type="PANTHER" id="PTHR30404">
    <property type="entry name" value="N-ACETYLMURAMOYL-L-ALANINE AMIDASE"/>
    <property type="match status" value="1"/>
</dbReference>
<feature type="compositionally biased region" description="Basic and acidic residues" evidence="4">
    <location>
        <begin position="265"/>
        <end position="290"/>
    </location>
</feature>
<protein>
    <recommendedName>
        <fullName evidence="2">N-acetylmuramoyl-L-alanine amidase</fullName>
        <ecNumber evidence="2">3.5.1.28</ecNumber>
    </recommendedName>
</protein>
<dbReference type="SUPFAM" id="SSF53187">
    <property type="entry name" value="Zn-dependent exopeptidases"/>
    <property type="match status" value="1"/>
</dbReference>
<sequence>MLIKKIKLVLVGVVLFCSASGHAQKFKVVLDPGHGGKDFGATRSNYVEKKIVLDVALKVGEILEKDKSIDVVYTRKTDVFIPLNGRTNIANKEKADVFISIHANAVPNSPDAAGTETFVMGVSKNKSHLEVAKKENAVITLEEDYKNTYAGYDPSSPESIIGLTLVQEQFIAQSIELASFVQSKFTNELDRKNRGVKQAGFLVLYTAFMPSVLIELGFLSNSEEGAYLNSDKGKNEMARSIANAILDYKKKYHSPNNIKNTTEPKSSRNQDDDTPKSVRNTEERTEVPEVKNYEPEPVRETKKGVVFMVQVAASSKNIATSASNFKGLSNITSSKEGTLYKYYYNETSDIAQARKSLETAKQKGYDSAFIVAFKDGKKINLQEALK</sequence>
<evidence type="ECO:0000256" key="2">
    <source>
        <dbReference type="ARBA" id="ARBA00011901"/>
    </source>
</evidence>
<dbReference type="Pfam" id="PF01520">
    <property type="entry name" value="Amidase_3"/>
    <property type="match status" value="1"/>
</dbReference>
<feature type="chain" id="PRO_5045605314" description="N-acetylmuramoyl-L-alanine amidase" evidence="5">
    <location>
        <begin position="24"/>
        <end position="386"/>
    </location>
</feature>
<name>A0ABT8CQJ5_9FLAO</name>
<keyword evidence="8" id="KW-1185">Reference proteome</keyword>
<dbReference type="PANTHER" id="PTHR30404:SF0">
    <property type="entry name" value="N-ACETYLMURAMOYL-L-ALANINE AMIDASE AMIC"/>
    <property type="match status" value="1"/>
</dbReference>
<dbReference type="Proteomes" id="UP001242368">
    <property type="component" value="Unassembled WGS sequence"/>
</dbReference>
<dbReference type="CDD" id="cd02696">
    <property type="entry name" value="MurNAc-LAA"/>
    <property type="match status" value="1"/>
</dbReference>
<dbReference type="RefSeq" id="WP_290362689.1">
    <property type="nucleotide sequence ID" value="NZ_JAUFQU010000001.1"/>
</dbReference>
<evidence type="ECO:0000256" key="1">
    <source>
        <dbReference type="ARBA" id="ARBA00001561"/>
    </source>
</evidence>
<dbReference type="InterPro" id="IPR050695">
    <property type="entry name" value="N-acetylmuramoyl_amidase_3"/>
</dbReference>
<evidence type="ECO:0000256" key="3">
    <source>
        <dbReference type="ARBA" id="ARBA00022801"/>
    </source>
</evidence>
<evidence type="ECO:0000256" key="4">
    <source>
        <dbReference type="SAM" id="MobiDB-lite"/>
    </source>
</evidence>
<dbReference type="Gene3D" id="3.40.630.40">
    <property type="entry name" value="Zn-dependent exopeptidases"/>
    <property type="match status" value="1"/>
</dbReference>
<evidence type="ECO:0000313" key="8">
    <source>
        <dbReference type="Proteomes" id="UP001242368"/>
    </source>
</evidence>
<comment type="caution">
    <text evidence="7">The sequence shown here is derived from an EMBL/GenBank/DDBJ whole genome shotgun (WGS) entry which is preliminary data.</text>
</comment>
<proteinExistence type="predicted"/>
<evidence type="ECO:0000256" key="5">
    <source>
        <dbReference type="SAM" id="SignalP"/>
    </source>
</evidence>
<dbReference type="SMART" id="SM00646">
    <property type="entry name" value="Ami_3"/>
    <property type="match status" value="1"/>
</dbReference>
<dbReference type="GO" id="GO:0008745">
    <property type="term" value="F:N-acetylmuramoyl-L-alanine amidase activity"/>
    <property type="evidence" value="ECO:0007669"/>
    <property type="project" value="UniProtKB-EC"/>
</dbReference>
<reference evidence="8" key="1">
    <citation type="journal article" date="2019" name="Int. J. Syst. Evol. Microbiol.">
        <title>The Global Catalogue of Microorganisms (GCM) 10K type strain sequencing project: providing services to taxonomists for standard genome sequencing and annotation.</title>
        <authorList>
            <consortium name="The Broad Institute Genomics Platform"/>
            <consortium name="The Broad Institute Genome Sequencing Center for Infectious Disease"/>
            <person name="Wu L."/>
            <person name="Ma J."/>
        </authorList>
    </citation>
    <scope>NUCLEOTIDE SEQUENCE [LARGE SCALE GENOMIC DNA]</scope>
    <source>
        <strain evidence="8">CECT 7184</strain>
    </source>
</reference>
<accession>A0ABT8CQJ5</accession>
<gene>
    <name evidence="7" type="ORF">QW060_05710</name>
</gene>
<evidence type="ECO:0000259" key="6">
    <source>
        <dbReference type="SMART" id="SM00646"/>
    </source>
</evidence>
<dbReference type="EC" id="3.5.1.28" evidence="2"/>